<organism evidence="1 2">
    <name type="scientific">Cichorium intybus</name>
    <name type="common">Chicory</name>
    <dbReference type="NCBI Taxonomy" id="13427"/>
    <lineage>
        <taxon>Eukaryota</taxon>
        <taxon>Viridiplantae</taxon>
        <taxon>Streptophyta</taxon>
        <taxon>Embryophyta</taxon>
        <taxon>Tracheophyta</taxon>
        <taxon>Spermatophyta</taxon>
        <taxon>Magnoliopsida</taxon>
        <taxon>eudicotyledons</taxon>
        <taxon>Gunneridae</taxon>
        <taxon>Pentapetalae</taxon>
        <taxon>asterids</taxon>
        <taxon>campanulids</taxon>
        <taxon>Asterales</taxon>
        <taxon>Asteraceae</taxon>
        <taxon>Cichorioideae</taxon>
        <taxon>Cichorieae</taxon>
        <taxon>Cichoriinae</taxon>
        <taxon>Cichorium</taxon>
    </lineage>
</organism>
<evidence type="ECO:0000313" key="2">
    <source>
        <dbReference type="Proteomes" id="UP001055811"/>
    </source>
</evidence>
<protein>
    <submittedName>
        <fullName evidence="1">Uncharacterized protein</fullName>
    </submittedName>
</protein>
<comment type="caution">
    <text evidence="1">The sequence shown here is derived from an EMBL/GenBank/DDBJ whole genome shotgun (WGS) entry which is preliminary data.</text>
</comment>
<reference evidence="2" key="1">
    <citation type="journal article" date="2022" name="Mol. Ecol. Resour.">
        <title>The genomes of chicory, endive, great burdock and yacon provide insights into Asteraceae palaeo-polyploidization history and plant inulin production.</title>
        <authorList>
            <person name="Fan W."/>
            <person name="Wang S."/>
            <person name="Wang H."/>
            <person name="Wang A."/>
            <person name="Jiang F."/>
            <person name="Liu H."/>
            <person name="Zhao H."/>
            <person name="Xu D."/>
            <person name="Zhang Y."/>
        </authorList>
    </citation>
    <scope>NUCLEOTIDE SEQUENCE [LARGE SCALE GENOMIC DNA]</scope>
    <source>
        <strain evidence="2">cv. Punajuju</strain>
    </source>
</reference>
<evidence type="ECO:0000313" key="1">
    <source>
        <dbReference type="EMBL" id="KAI3782493.1"/>
    </source>
</evidence>
<dbReference type="EMBL" id="CM042010">
    <property type="protein sequence ID" value="KAI3782493.1"/>
    <property type="molecule type" value="Genomic_DNA"/>
</dbReference>
<dbReference type="Proteomes" id="UP001055811">
    <property type="component" value="Linkage Group LG02"/>
</dbReference>
<sequence length="129" mass="14599">MGYRLCGPEERKIMFSRHMIFNGNQNHTTISKLNLEQGFKENGEEEKISGNMNNNASTPSSPSTTSHDVIEAITPTRTPPPSLQDSSSESPPCKFRSLEDIYSNTYALLQVIHYPLKLPLLMKMGRKLW</sequence>
<accession>A0ACB9GHH0</accession>
<keyword evidence="2" id="KW-1185">Reference proteome</keyword>
<gene>
    <name evidence="1" type="ORF">L2E82_12541</name>
</gene>
<name>A0ACB9GHH0_CICIN</name>
<reference evidence="1 2" key="2">
    <citation type="journal article" date="2022" name="Mol. Ecol. Resour.">
        <title>The genomes of chicory, endive, great burdock and yacon provide insights into Asteraceae paleo-polyploidization history and plant inulin production.</title>
        <authorList>
            <person name="Fan W."/>
            <person name="Wang S."/>
            <person name="Wang H."/>
            <person name="Wang A."/>
            <person name="Jiang F."/>
            <person name="Liu H."/>
            <person name="Zhao H."/>
            <person name="Xu D."/>
            <person name="Zhang Y."/>
        </authorList>
    </citation>
    <scope>NUCLEOTIDE SEQUENCE [LARGE SCALE GENOMIC DNA]</scope>
    <source>
        <strain evidence="2">cv. Punajuju</strain>
        <tissue evidence="1">Leaves</tissue>
    </source>
</reference>
<proteinExistence type="predicted"/>